<comment type="caution">
    <text evidence="2">The sequence shown here is derived from an EMBL/GenBank/DDBJ whole genome shotgun (WGS) entry which is preliminary data.</text>
</comment>
<keyword evidence="3" id="KW-1185">Reference proteome</keyword>
<proteinExistence type="predicted"/>
<organism evidence="2 3">
    <name type="scientific">Neocucurbitaria cava</name>
    <dbReference type="NCBI Taxonomy" id="798079"/>
    <lineage>
        <taxon>Eukaryota</taxon>
        <taxon>Fungi</taxon>
        <taxon>Dikarya</taxon>
        <taxon>Ascomycota</taxon>
        <taxon>Pezizomycotina</taxon>
        <taxon>Dothideomycetes</taxon>
        <taxon>Pleosporomycetidae</taxon>
        <taxon>Pleosporales</taxon>
        <taxon>Pleosporineae</taxon>
        <taxon>Cucurbitariaceae</taxon>
        <taxon>Neocucurbitaria</taxon>
    </lineage>
</organism>
<dbReference type="EMBL" id="JAPEUY010000007">
    <property type="protein sequence ID" value="KAJ4371588.1"/>
    <property type="molecule type" value="Genomic_DNA"/>
</dbReference>
<accession>A0A9W8YC83</accession>
<dbReference type="Proteomes" id="UP001140560">
    <property type="component" value="Unassembled WGS sequence"/>
</dbReference>
<evidence type="ECO:0000256" key="1">
    <source>
        <dbReference type="SAM" id="MobiDB-lite"/>
    </source>
</evidence>
<sequence>MRKLFLVAERLTWEEGLVSRQEKELNESLNWKCNYELGILDPFVEDQEHVLGGKNSQANIFHPYQNEHELKLALNYMFMTAEITEASWALWIGIQLDIERMLYEPDGPTNASAASGSSSERKEPHRLNRLDLTHQKTAKVEMIDLTMSADRASHPAPGPLGLPTPSSSSSVPLPESEETVSSPGHFTDHGNNQFMSNSTIVGPTLEPSNHPSISKRITSYKTLQDFYSLLDRIERTSYVGALFLEAYAEKLRDDTCQKCWFNHNIKLDVF</sequence>
<feature type="region of interest" description="Disordered" evidence="1">
    <location>
        <begin position="107"/>
        <end position="128"/>
    </location>
</feature>
<protein>
    <submittedName>
        <fullName evidence="2">Uncharacterized protein</fullName>
    </submittedName>
</protein>
<name>A0A9W8YC83_9PLEO</name>
<reference evidence="2" key="1">
    <citation type="submission" date="2022-10" db="EMBL/GenBank/DDBJ databases">
        <title>Tapping the CABI collections for fungal endophytes: first genome assemblies for Collariella, Neodidymelliopsis, Ascochyta clinopodiicola, Didymella pomorum, Didymosphaeria variabile, Neocosmospora piperis and Neocucurbitaria cava.</title>
        <authorList>
            <person name="Hill R."/>
        </authorList>
    </citation>
    <scope>NUCLEOTIDE SEQUENCE</scope>
    <source>
        <strain evidence="2">IMI 356814</strain>
    </source>
</reference>
<gene>
    <name evidence="2" type="ORF">N0V83_004807</name>
</gene>
<dbReference type="OrthoDB" id="3650630at2759"/>
<feature type="compositionally biased region" description="Polar residues" evidence="1">
    <location>
        <begin position="109"/>
        <end position="118"/>
    </location>
</feature>
<feature type="compositionally biased region" description="Basic and acidic residues" evidence="1">
    <location>
        <begin position="119"/>
        <end position="128"/>
    </location>
</feature>
<feature type="region of interest" description="Disordered" evidence="1">
    <location>
        <begin position="150"/>
        <end position="182"/>
    </location>
</feature>
<feature type="compositionally biased region" description="Low complexity" evidence="1">
    <location>
        <begin position="163"/>
        <end position="182"/>
    </location>
</feature>
<evidence type="ECO:0000313" key="2">
    <source>
        <dbReference type="EMBL" id="KAJ4371588.1"/>
    </source>
</evidence>
<evidence type="ECO:0000313" key="3">
    <source>
        <dbReference type="Proteomes" id="UP001140560"/>
    </source>
</evidence>
<dbReference type="AlphaFoldDB" id="A0A9W8YC83"/>